<name>A0A0R3T2R7_RODNA</name>
<dbReference type="WBParaSite" id="HNAJ_0000125301-mRNA-1">
    <property type="protein sequence ID" value="HNAJ_0000125301-mRNA-1"/>
    <property type="gene ID" value="HNAJ_0000125301"/>
</dbReference>
<sequence length="344" mass="39439">MFSFPTGSLHAYLLLLRELKLYNAPFHDLLPQLKLSNPHLYYLYLSHFQNATSPSNLMMPLEKPSSDFLEVTRSIPHLAWSLPRRAPPLVHEHMENSQLKSEGGSVSETKNEEAIPSMAEILSQPPPPPTKSDSLPTISVTRRGPRRMCDFPWLNEEVINSESEYVLADEVTTRGTMSEESGDEWVAEEEEEEEGAGEEVEEKVEEIESRGRDLRGTFEIKRMSVDRLEYGMQPEKPDSIESALSPFLLNCSCESVEEDEPTSNSPHLSIVDSEGTMVCFVFNCLRMSDRSETLYEISYEWLFRFPQLDAVCATSSPSARRRLFKRLCTRLRRLFLCWRTTEDD</sequence>
<dbReference type="OrthoDB" id="6318857at2759"/>
<evidence type="ECO:0000313" key="4">
    <source>
        <dbReference type="WBParaSite" id="HNAJ_0000125301-mRNA-1"/>
    </source>
</evidence>
<reference evidence="4" key="1">
    <citation type="submission" date="2017-02" db="UniProtKB">
        <authorList>
            <consortium name="WormBaseParasite"/>
        </authorList>
    </citation>
    <scope>IDENTIFICATION</scope>
</reference>
<dbReference type="Proteomes" id="UP000278807">
    <property type="component" value="Unassembled WGS sequence"/>
</dbReference>
<accession>A0A0R3T2R7</accession>
<organism evidence="4">
    <name type="scientific">Rodentolepis nana</name>
    <name type="common">Dwarf tapeworm</name>
    <name type="synonym">Hymenolepis nana</name>
    <dbReference type="NCBI Taxonomy" id="102285"/>
    <lineage>
        <taxon>Eukaryota</taxon>
        <taxon>Metazoa</taxon>
        <taxon>Spiralia</taxon>
        <taxon>Lophotrochozoa</taxon>
        <taxon>Platyhelminthes</taxon>
        <taxon>Cestoda</taxon>
        <taxon>Eucestoda</taxon>
        <taxon>Cyclophyllidea</taxon>
        <taxon>Hymenolepididae</taxon>
        <taxon>Rodentolepis</taxon>
    </lineage>
</organism>
<dbReference type="AlphaFoldDB" id="A0A0R3T2R7"/>
<dbReference type="EMBL" id="UZAE01000463">
    <property type="protein sequence ID" value="VDN97112.1"/>
    <property type="molecule type" value="Genomic_DNA"/>
</dbReference>
<feature type="compositionally biased region" description="Acidic residues" evidence="1">
    <location>
        <begin position="180"/>
        <end position="205"/>
    </location>
</feature>
<protein>
    <submittedName>
        <fullName evidence="2 4">Uncharacterized protein</fullName>
    </submittedName>
</protein>
<evidence type="ECO:0000256" key="1">
    <source>
        <dbReference type="SAM" id="MobiDB-lite"/>
    </source>
</evidence>
<feature type="region of interest" description="Disordered" evidence="1">
    <location>
        <begin position="120"/>
        <end position="139"/>
    </location>
</feature>
<reference evidence="2 3" key="2">
    <citation type="submission" date="2018-11" db="EMBL/GenBank/DDBJ databases">
        <authorList>
            <consortium name="Pathogen Informatics"/>
        </authorList>
    </citation>
    <scope>NUCLEOTIDE SEQUENCE [LARGE SCALE GENOMIC DNA]</scope>
</reference>
<evidence type="ECO:0000313" key="3">
    <source>
        <dbReference type="Proteomes" id="UP000278807"/>
    </source>
</evidence>
<gene>
    <name evidence="2" type="ORF">HNAJ_LOCUS1253</name>
</gene>
<evidence type="ECO:0000313" key="2">
    <source>
        <dbReference type="EMBL" id="VDN97112.1"/>
    </source>
</evidence>
<keyword evidence="3" id="KW-1185">Reference proteome</keyword>
<proteinExistence type="predicted"/>
<feature type="region of interest" description="Disordered" evidence="1">
    <location>
        <begin position="172"/>
        <end position="209"/>
    </location>
</feature>